<dbReference type="FunFam" id="3.30.63.10:FF:000002">
    <property type="entry name" value="Guanylate kinase 1"/>
    <property type="match status" value="1"/>
</dbReference>
<keyword evidence="4 9" id="KW-0808">Transferase</keyword>
<dbReference type="Proteomes" id="UP001324634">
    <property type="component" value="Chromosome"/>
</dbReference>
<dbReference type="SMART" id="SM00072">
    <property type="entry name" value="GuKc"/>
    <property type="match status" value="1"/>
</dbReference>
<dbReference type="Pfam" id="PF00625">
    <property type="entry name" value="Guanylate_kin"/>
    <property type="match status" value="1"/>
</dbReference>
<dbReference type="EC" id="2.7.4.8" evidence="2 9"/>
<comment type="catalytic activity">
    <reaction evidence="9">
        <text>GMP + ATP = GDP + ADP</text>
        <dbReference type="Rhea" id="RHEA:20780"/>
        <dbReference type="ChEBI" id="CHEBI:30616"/>
        <dbReference type="ChEBI" id="CHEBI:58115"/>
        <dbReference type="ChEBI" id="CHEBI:58189"/>
        <dbReference type="ChEBI" id="CHEBI:456216"/>
        <dbReference type="EC" id="2.7.4.8"/>
    </reaction>
</comment>
<feature type="binding site" evidence="9">
    <location>
        <begin position="10"/>
        <end position="17"/>
    </location>
    <ligand>
        <name>ATP</name>
        <dbReference type="ChEBI" id="CHEBI:30616"/>
    </ligand>
</feature>
<evidence type="ECO:0000259" key="10">
    <source>
        <dbReference type="PROSITE" id="PS50052"/>
    </source>
</evidence>
<dbReference type="KEGG" id="psti:SOO65_18940"/>
<comment type="function">
    <text evidence="9">Essential for recycling GMP and indirectly, cGMP.</text>
</comment>
<dbReference type="PANTHER" id="PTHR23117:SF13">
    <property type="entry name" value="GUANYLATE KINASE"/>
    <property type="match status" value="1"/>
</dbReference>
<dbReference type="CDD" id="cd00071">
    <property type="entry name" value="GMPK"/>
    <property type="match status" value="1"/>
</dbReference>
<dbReference type="InterPro" id="IPR017665">
    <property type="entry name" value="Guanylate_kinase"/>
</dbReference>
<dbReference type="GO" id="GO:0005524">
    <property type="term" value="F:ATP binding"/>
    <property type="evidence" value="ECO:0007669"/>
    <property type="project" value="UniProtKB-UniRule"/>
</dbReference>
<dbReference type="Gene3D" id="3.40.50.300">
    <property type="entry name" value="P-loop containing nucleotide triphosphate hydrolases"/>
    <property type="match status" value="1"/>
</dbReference>
<dbReference type="SUPFAM" id="SSF52540">
    <property type="entry name" value="P-loop containing nucleoside triphosphate hydrolases"/>
    <property type="match status" value="1"/>
</dbReference>
<evidence type="ECO:0000256" key="3">
    <source>
        <dbReference type="ARBA" id="ARBA00016296"/>
    </source>
</evidence>
<keyword evidence="6 9" id="KW-0418">Kinase</keyword>
<accession>A0AAX4HNA7</accession>
<evidence type="ECO:0000256" key="1">
    <source>
        <dbReference type="ARBA" id="ARBA00005790"/>
    </source>
</evidence>
<name>A0AAX4HNA7_9BACT</name>
<dbReference type="InterPro" id="IPR027417">
    <property type="entry name" value="P-loop_NTPase"/>
</dbReference>
<keyword evidence="5 9" id="KW-0547">Nucleotide-binding</keyword>
<keyword evidence="12" id="KW-1185">Reference proteome</keyword>
<evidence type="ECO:0000256" key="4">
    <source>
        <dbReference type="ARBA" id="ARBA00022679"/>
    </source>
</evidence>
<evidence type="ECO:0000256" key="9">
    <source>
        <dbReference type="HAMAP-Rule" id="MF_00328"/>
    </source>
</evidence>
<dbReference type="GO" id="GO:0004385">
    <property type="term" value="F:GMP kinase activity"/>
    <property type="evidence" value="ECO:0007669"/>
    <property type="project" value="UniProtKB-UniRule"/>
</dbReference>
<dbReference type="PANTHER" id="PTHR23117">
    <property type="entry name" value="GUANYLATE KINASE-RELATED"/>
    <property type="match status" value="1"/>
</dbReference>
<sequence>MSSRMIVICAPSGTGKSTLLNRLKADIPDLVWSVSCTTRPMRTGETHGKDYFFIKVESFEKQIADDEFIEWAKVHSNYYGTSKRFVSEGIQKGHKMLFDLDVQGADAMKRIYGADAQVIFIEPPSVEELEKRLIARGTDALHVIQERIKNAREELKNKHKYDHLILNDNVDSAYEKLKAVVEKILS</sequence>
<keyword evidence="7 9" id="KW-0067">ATP-binding</keyword>
<dbReference type="EMBL" id="CP139487">
    <property type="protein sequence ID" value="WPU64774.1"/>
    <property type="molecule type" value="Genomic_DNA"/>
</dbReference>
<comment type="subcellular location">
    <subcellularLocation>
        <location evidence="9">Cytoplasm</location>
    </subcellularLocation>
</comment>
<gene>
    <name evidence="9 11" type="primary">gmk</name>
    <name evidence="11" type="ORF">SOO65_18940</name>
</gene>
<evidence type="ECO:0000256" key="5">
    <source>
        <dbReference type="ARBA" id="ARBA00022741"/>
    </source>
</evidence>
<dbReference type="PROSITE" id="PS50052">
    <property type="entry name" value="GUANYLATE_KINASE_2"/>
    <property type="match status" value="1"/>
</dbReference>
<dbReference type="HAMAP" id="MF_00328">
    <property type="entry name" value="Guanylate_kinase"/>
    <property type="match status" value="1"/>
</dbReference>
<dbReference type="RefSeq" id="WP_321394212.1">
    <property type="nucleotide sequence ID" value="NZ_CP139487.1"/>
</dbReference>
<dbReference type="PROSITE" id="PS00856">
    <property type="entry name" value="GUANYLATE_KINASE_1"/>
    <property type="match status" value="1"/>
</dbReference>
<evidence type="ECO:0000256" key="7">
    <source>
        <dbReference type="ARBA" id="ARBA00022840"/>
    </source>
</evidence>
<dbReference type="AlphaFoldDB" id="A0AAX4HNA7"/>
<comment type="similarity">
    <text evidence="1 9">Belongs to the guanylate kinase family.</text>
</comment>
<dbReference type="NCBIfam" id="TIGR03263">
    <property type="entry name" value="guanyl_kin"/>
    <property type="match status" value="1"/>
</dbReference>
<proteinExistence type="inferred from homology"/>
<dbReference type="GO" id="GO:0005829">
    <property type="term" value="C:cytosol"/>
    <property type="evidence" value="ECO:0007669"/>
    <property type="project" value="TreeGrafter"/>
</dbReference>
<evidence type="ECO:0000313" key="11">
    <source>
        <dbReference type="EMBL" id="WPU64774.1"/>
    </source>
</evidence>
<keyword evidence="9" id="KW-0963">Cytoplasm</keyword>
<evidence type="ECO:0000256" key="8">
    <source>
        <dbReference type="ARBA" id="ARBA00030128"/>
    </source>
</evidence>
<dbReference type="InterPro" id="IPR008144">
    <property type="entry name" value="Guanylate_kin-like_dom"/>
</dbReference>
<evidence type="ECO:0000256" key="2">
    <source>
        <dbReference type="ARBA" id="ARBA00012961"/>
    </source>
</evidence>
<protein>
    <recommendedName>
        <fullName evidence="3 9">Guanylate kinase</fullName>
        <ecNumber evidence="2 9">2.7.4.8</ecNumber>
    </recommendedName>
    <alternativeName>
        <fullName evidence="8 9">GMP kinase</fullName>
    </alternativeName>
</protein>
<dbReference type="InterPro" id="IPR008145">
    <property type="entry name" value="GK/Ca_channel_bsu"/>
</dbReference>
<organism evidence="11 12">
    <name type="scientific">Peredibacter starrii</name>
    <dbReference type="NCBI Taxonomy" id="28202"/>
    <lineage>
        <taxon>Bacteria</taxon>
        <taxon>Pseudomonadati</taxon>
        <taxon>Bdellovibrionota</taxon>
        <taxon>Bacteriovoracia</taxon>
        <taxon>Bacteriovoracales</taxon>
        <taxon>Bacteriovoracaceae</taxon>
        <taxon>Peredibacter</taxon>
    </lineage>
</organism>
<feature type="domain" description="Guanylate kinase-like" evidence="10">
    <location>
        <begin position="3"/>
        <end position="182"/>
    </location>
</feature>
<evidence type="ECO:0000256" key="6">
    <source>
        <dbReference type="ARBA" id="ARBA00022777"/>
    </source>
</evidence>
<evidence type="ECO:0000313" key="12">
    <source>
        <dbReference type="Proteomes" id="UP001324634"/>
    </source>
</evidence>
<dbReference type="InterPro" id="IPR020590">
    <property type="entry name" value="Guanylate_kinase_CS"/>
</dbReference>
<reference evidence="11 12" key="1">
    <citation type="submission" date="2023-11" db="EMBL/GenBank/DDBJ databases">
        <title>Peredibacter starrii A3.12.</title>
        <authorList>
            <person name="Mitchell R.J."/>
        </authorList>
    </citation>
    <scope>NUCLEOTIDE SEQUENCE [LARGE SCALE GENOMIC DNA]</scope>
    <source>
        <strain evidence="11 12">A3.12</strain>
    </source>
</reference>
<dbReference type="Gene3D" id="3.30.63.10">
    <property type="entry name" value="Guanylate Kinase phosphate binding domain"/>
    <property type="match status" value="1"/>
</dbReference>